<feature type="chain" id="PRO_5012278546" evidence="1">
    <location>
        <begin position="25"/>
        <end position="100"/>
    </location>
</feature>
<sequence length="100" mass="11263">MKIRHIIGLVLTFFMLSINGQAFATLKENNTVVESKELKADSNSEVILDKVKLVKYSNGELSIHGSAKRKFGEPAQYYRITVDGKKGTYNTKLLPIPDKY</sequence>
<gene>
    <name evidence="2" type="ORF">SAMN02745885_01406</name>
</gene>
<accession>A0A1T4PSZ6</accession>
<evidence type="ECO:0000313" key="3">
    <source>
        <dbReference type="Proteomes" id="UP000189933"/>
    </source>
</evidence>
<dbReference type="EMBL" id="FUXM01000013">
    <property type="protein sequence ID" value="SJZ94700.1"/>
    <property type="molecule type" value="Genomic_DNA"/>
</dbReference>
<feature type="signal peptide" evidence="1">
    <location>
        <begin position="1"/>
        <end position="24"/>
    </location>
</feature>
<organism evidence="2 3">
    <name type="scientific">Carboxydocella sporoproducens DSM 16521</name>
    <dbReference type="NCBI Taxonomy" id="1121270"/>
    <lineage>
        <taxon>Bacteria</taxon>
        <taxon>Bacillati</taxon>
        <taxon>Bacillota</taxon>
        <taxon>Clostridia</taxon>
        <taxon>Eubacteriales</taxon>
        <taxon>Clostridiales Family XVI. Incertae Sedis</taxon>
        <taxon>Carboxydocella</taxon>
    </lineage>
</organism>
<dbReference type="AlphaFoldDB" id="A0A1T4PSZ6"/>
<name>A0A1T4PSZ6_9FIRM</name>
<evidence type="ECO:0000313" key="2">
    <source>
        <dbReference type="EMBL" id="SJZ94700.1"/>
    </source>
</evidence>
<reference evidence="3" key="1">
    <citation type="submission" date="2017-02" db="EMBL/GenBank/DDBJ databases">
        <authorList>
            <person name="Varghese N."/>
            <person name="Submissions S."/>
        </authorList>
    </citation>
    <scope>NUCLEOTIDE SEQUENCE [LARGE SCALE GENOMIC DNA]</scope>
    <source>
        <strain evidence="3">DSM 16521</strain>
    </source>
</reference>
<protein>
    <submittedName>
        <fullName evidence="2">Uncharacterized protein</fullName>
    </submittedName>
</protein>
<proteinExistence type="predicted"/>
<evidence type="ECO:0000256" key="1">
    <source>
        <dbReference type="SAM" id="SignalP"/>
    </source>
</evidence>
<keyword evidence="1" id="KW-0732">Signal</keyword>
<dbReference type="RefSeq" id="WP_078665472.1">
    <property type="nucleotide sequence ID" value="NZ_FUXM01000013.1"/>
</dbReference>
<dbReference type="Proteomes" id="UP000189933">
    <property type="component" value="Unassembled WGS sequence"/>
</dbReference>
<keyword evidence="3" id="KW-1185">Reference proteome</keyword>